<name>A0ACC1Y528_MELAZ</name>
<accession>A0ACC1Y528</accession>
<reference evidence="1 2" key="1">
    <citation type="journal article" date="2023" name="Science">
        <title>Complex scaffold remodeling in plant triterpene biosynthesis.</title>
        <authorList>
            <person name="De La Pena R."/>
            <person name="Hodgson H."/>
            <person name="Liu J.C."/>
            <person name="Stephenson M.J."/>
            <person name="Martin A.C."/>
            <person name="Owen C."/>
            <person name="Harkess A."/>
            <person name="Leebens-Mack J."/>
            <person name="Jimenez L.E."/>
            <person name="Osbourn A."/>
            <person name="Sattely E.S."/>
        </authorList>
    </citation>
    <scope>NUCLEOTIDE SEQUENCE [LARGE SCALE GENOMIC DNA]</scope>
    <source>
        <strain evidence="2">cv. JPN11</strain>
        <tissue evidence="1">Leaf</tissue>
    </source>
</reference>
<comment type="caution">
    <text evidence="1">The sequence shown here is derived from an EMBL/GenBank/DDBJ whole genome shotgun (WGS) entry which is preliminary data.</text>
</comment>
<organism evidence="1 2">
    <name type="scientific">Melia azedarach</name>
    <name type="common">Chinaberry tree</name>
    <dbReference type="NCBI Taxonomy" id="155640"/>
    <lineage>
        <taxon>Eukaryota</taxon>
        <taxon>Viridiplantae</taxon>
        <taxon>Streptophyta</taxon>
        <taxon>Embryophyta</taxon>
        <taxon>Tracheophyta</taxon>
        <taxon>Spermatophyta</taxon>
        <taxon>Magnoliopsida</taxon>
        <taxon>eudicotyledons</taxon>
        <taxon>Gunneridae</taxon>
        <taxon>Pentapetalae</taxon>
        <taxon>rosids</taxon>
        <taxon>malvids</taxon>
        <taxon>Sapindales</taxon>
        <taxon>Meliaceae</taxon>
        <taxon>Melia</taxon>
    </lineage>
</organism>
<sequence length="218" mass="23681">MASSSNSSYATSSNAMPQPPPPPLAYGSDATAAAVNTTFVQADPSTFRTIVQKLTGAPGDPSTPKLPVTHPARPISTNPSVPAAANIGPKRPTFKLHERRQTAKKLEIKLNNTPTTNNVYSNAYELCFYKQRSSFLVSPVSTLEFLTRVSPRSPREEFHARGSPSKELCEEEEEKAIAEKGFYLHPSPLSTPRGAEPELLPLFPLASPRAHDADYSPH</sequence>
<evidence type="ECO:0000313" key="2">
    <source>
        <dbReference type="Proteomes" id="UP001164539"/>
    </source>
</evidence>
<protein>
    <submittedName>
        <fullName evidence="1">VQ motif-containing protein</fullName>
    </submittedName>
</protein>
<dbReference type="EMBL" id="CM051398">
    <property type="protein sequence ID" value="KAJ4718486.1"/>
    <property type="molecule type" value="Genomic_DNA"/>
</dbReference>
<gene>
    <name evidence="1" type="ORF">OWV82_010163</name>
</gene>
<proteinExistence type="predicted"/>
<evidence type="ECO:0000313" key="1">
    <source>
        <dbReference type="EMBL" id="KAJ4718486.1"/>
    </source>
</evidence>
<dbReference type="Proteomes" id="UP001164539">
    <property type="component" value="Chromosome 5"/>
</dbReference>
<keyword evidence="2" id="KW-1185">Reference proteome</keyword>